<dbReference type="EMBL" id="BAOP01000017">
    <property type="protein sequence ID" value="GAC80411.1"/>
    <property type="molecule type" value="Genomic_DNA"/>
</dbReference>
<dbReference type="STRING" id="410332.SAMN04488550_0228"/>
<evidence type="ECO:0000313" key="5">
    <source>
        <dbReference type="Proteomes" id="UP000035009"/>
    </source>
</evidence>
<reference evidence="4 5" key="1">
    <citation type="submission" date="2013-02" db="EMBL/GenBank/DDBJ databases">
        <title>Whole genome shotgun sequence of Gordonia malaquae NBRC 108250.</title>
        <authorList>
            <person name="Yoshida I."/>
            <person name="Hosoyama A."/>
            <person name="Tsuchikane K."/>
            <person name="Ando Y."/>
            <person name="Baba S."/>
            <person name="Ohji S."/>
            <person name="Hamada M."/>
            <person name="Tamura T."/>
            <person name="Yamazoe A."/>
            <person name="Yamazaki S."/>
            <person name="Fujita N."/>
        </authorList>
    </citation>
    <scope>NUCLEOTIDE SEQUENCE [LARGE SCALE GENOMIC DNA]</scope>
    <source>
        <strain evidence="4 5">NBRC 108250</strain>
    </source>
</reference>
<evidence type="ECO:0000259" key="3">
    <source>
        <dbReference type="Pfam" id="PF13649"/>
    </source>
</evidence>
<dbReference type="AlphaFoldDB" id="M3TG22"/>
<protein>
    <submittedName>
        <fullName evidence="4">Putative methyltransferase</fullName>
    </submittedName>
</protein>
<dbReference type="Proteomes" id="UP000035009">
    <property type="component" value="Unassembled WGS sequence"/>
</dbReference>
<dbReference type="Gene3D" id="3.40.50.150">
    <property type="entry name" value="Vaccinia Virus protein VP39"/>
    <property type="match status" value="1"/>
</dbReference>
<keyword evidence="1 4" id="KW-0808">Transferase</keyword>
<name>M3TG22_GORML</name>
<dbReference type="Pfam" id="PF13649">
    <property type="entry name" value="Methyltransf_25"/>
    <property type="match status" value="1"/>
</dbReference>
<proteinExistence type="predicted"/>
<dbReference type="GO" id="GO:0008168">
    <property type="term" value="F:methyltransferase activity"/>
    <property type="evidence" value="ECO:0007669"/>
    <property type="project" value="UniProtKB-KW"/>
</dbReference>
<gene>
    <name evidence="4" type="ORF">GM1_017_00700</name>
</gene>
<dbReference type="eggNOG" id="COG0500">
    <property type="taxonomic scope" value="Bacteria"/>
</dbReference>
<dbReference type="InterPro" id="IPR041698">
    <property type="entry name" value="Methyltransf_25"/>
</dbReference>
<sequence>MSHDHDHHAAPTQTPRHPESAQEWDERYRMSDRIWTTNVNPALLAEADSLQPGSALDVGSGEGADARWLTGKGWAVTAVDISQVAVDRAREADPEGTISWNRVDLTVDPIPNAPFDLVSAFYFPIPQGQRVLVDALIGAVASGGTLLVVAHEAEGMRAHGFDPADFFQPADIASLLGDGWVVEVSEVRPRGIAAGNGAHINDEVLKARRLA</sequence>
<dbReference type="SUPFAM" id="SSF53335">
    <property type="entry name" value="S-adenosyl-L-methionine-dependent methyltransferases"/>
    <property type="match status" value="1"/>
</dbReference>
<dbReference type="OrthoDB" id="9786503at2"/>
<comment type="caution">
    <text evidence="4">The sequence shown here is derived from an EMBL/GenBank/DDBJ whole genome shotgun (WGS) entry which is preliminary data.</text>
</comment>
<keyword evidence="4" id="KW-0489">Methyltransferase</keyword>
<accession>M3TG22</accession>
<dbReference type="CDD" id="cd02440">
    <property type="entry name" value="AdoMet_MTases"/>
    <property type="match status" value="1"/>
</dbReference>
<evidence type="ECO:0000256" key="1">
    <source>
        <dbReference type="ARBA" id="ARBA00022679"/>
    </source>
</evidence>
<evidence type="ECO:0000313" key="4">
    <source>
        <dbReference type="EMBL" id="GAC80411.1"/>
    </source>
</evidence>
<dbReference type="PANTHER" id="PTHR43861">
    <property type="entry name" value="TRANS-ACONITATE 2-METHYLTRANSFERASE-RELATED"/>
    <property type="match status" value="1"/>
</dbReference>
<keyword evidence="5" id="KW-1185">Reference proteome</keyword>
<feature type="region of interest" description="Disordered" evidence="2">
    <location>
        <begin position="1"/>
        <end position="24"/>
    </location>
</feature>
<dbReference type="RefSeq" id="WP_008379413.1">
    <property type="nucleotide sequence ID" value="NZ_BAOP01000017.1"/>
</dbReference>
<evidence type="ECO:0000256" key="2">
    <source>
        <dbReference type="SAM" id="MobiDB-lite"/>
    </source>
</evidence>
<dbReference type="PANTHER" id="PTHR43861:SF3">
    <property type="entry name" value="PUTATIVE (AFU_ORTHOLOGUE AFUA_2G14390)-RELATED"/>
    <property type="match status" value="1"/>
</dbReference>
<feature type="domain" description="Methyltransferase" evidence="3">
    <location>
        <begin position="56"/>
        <end position="123"/>
    </location>
</feature>
<dbReference type="GO" id="GO:0032259">
    <property type="term" value="P:methylation"/>
    <property type="evidence" value="ECO:0007669"/>
    <property type="project" value="UniProtKB-KW"/>
</dbReference>
<dbReference type="InterPro" id="IPR029063">
    <property type="entry name" value="SAM-dependent_MTases_sf"/>
</dbReference>
<organism evidence="4 5">
    <name type="scientific">Gordonia malaquae NBRC 108250</name>
    <dbReference type="NCBI Taxonomy" id="1223542"/>
    <lineage>
        <taxon>Bacteria</taxon>
        <taxon>Bacillati</taxon>
        <taxon>Actinomycetota</taxon>
        <taxon>Actinomycetes</taxon>
        <taxon>Mycobacteriales</taxon>
        <taxon>Gordoniaceae</taxon>
        <taxon>Gordonia</taxon>
    </lineage>
</organism>